<evidence type="ECO:0008006" key="3">
    <source>
        <dbReference type="Google" id="ProtNLM"/>
    </source>
</evidence>
<accession>A0A9D9EBP4</accession>
<gene>
    <name evidence="1" type="ORF">IAC42_07615</name>
</gene>
<evidence type="ECO:0000313" key="1">
    <source>
        <dbReference type="EMBL" id="MBO8443606.1"/>
    </source>
</evidence>
<evidence type="ECO:0000313" key="2">
    <source>
        <dbReference type="Proteomes" id="UP000823633"/>
    </source>
</evidence>
<reference evidence="1" key="1">
    <citation type="submission" date="2020-10" db="EMBL/GenBank/DDBJ databases">
        <authorList>
            <person name="Gilroy R."/>
        </authorList>
    </citation>
    <scope>NUCLEOTIDE SEQUENCE</scope>
    <source>
        <strain evidence="1">11167</strain>
    </source>
</reference>
<organism evidence="1 2">
    <name type="scientific">Candidatus Aphodenecus pullistercoris</name>
    <dbReference type="NCBI Taxonomy" id="2840669"/>
    <lineage>
        <taxon>Bacteria</taxon>
        <taxon>Pseudomonadati</taxon>
        <taxon>Spirochaetota</taxon>
        <taxon>Spirochaetia</taxon>
        <taxon>Spirochaetales</taxon>
        <taxon>Candidatus Aphodenecus</taxon>
    </lineage>
</organism>
<proteinExistence type="predicted"/>
<comment type="caution">
    <text evidence="1">The sequence shown here is derived from an EMBL/GenBank/DDBJ whole genome shotgun (WGS) entry which is preliminary data.</text>
</comment>
<dbReference type="EMBL" id="JADIMU010000050">
    <property type="protein sequence ID" value="MBO8443606.1"/>
    <property type="molecule type" value="Genomic_DNA"/>
</dbReference>
<name>A0A9D9EBP4_9SPIR</name>
<dbReference type="Proteomes" id="UP000823633">
    <property type="component" value="Unassembled WGS sequence"/>
</dbReference>
<dbReference type="AlphaFoldDB" id="A0A9D9EBP4"/>
<reference evidence="1" key="2">
    <citation type="journal article" date="2021" name="PeerJ">
        <title>Extensive microbial diversity within the chicken gut microbiome revealed by metagenomics and culture.</title>
        <authorList>
            <person name="Gilroy R."/>
            <person name="Ravi A."/>
            <person name="Getino M."/>
            <person name="Pursley I."/>
            <person name="Horton D.L."/>
            <person name="Alikhan N.F."/>
            <person name="Baker D."/>
            <person name="Gharbi K."/>
            <person name="Hall N."/>
            <person name="Watson M."/>
            <person name="Adriaenssens E.M."/>
            <person name="Foster-Nyarko E."/>
            <person name="Jarju S."/>
            <person name="Secka A."/>
            <person name="Antonio M."/>
            <person name="Oren A."/>
            <person name="Chaudhuri R.R."/>
            <person name="La Ragione R."/>
            <person name="Hildebrand F."/>
            <person name="Pallen M.J."/>
        </authorList>
    </citation>
    <scope>NUCLEOTIDE SEQUENCE</scope>
    <source>
        <strain evidence="1">11167</strain>
    </source>
</reference>
<protein>
    <recommendedName>
        <fullName evidence="3">Outer membrane protein beta-barrel domain-containing protein</fullName>
    </recommendedName>
</protein>
<sequence>MKRRLALILITLTLPGLLMADGWIGGKLGVGISTYDKDIKYHNNALTKVTGSDISIDVSGGGEHYFSDVFGIGYELGAGYPVARKTGEGGYSWPQVRNMNLAAALTAQFRWKISDSFQLAAGAGASLDLESTGIDIGGGAIIADSCQVAIRANLSMGFNVAQNVRLTLGSDFDVPVYTYSKVTQGGRLNQEITDYKGFIATPYIAVAYTY</sequence>